<accession>A0A0V0UJ07</accession>
<evidence type="ECO:0000256" key="1">
    <source>
        <dbReference type="SAM" id="MobiDB-lite"/>
    </source>
</evidence>
<comment type="caution">
    <text evidence="2">The sequence shown here is derived from an EMBL/GenBank/DDBJ whole genome shotgun (WGS) entry which is preliminary data.</text>
</comment>
<organism evidence="2 3">
    <name type="scientific">Trichinella murrelli</name>
    <dbReference type="NCBI Taxonomy" id="144512"/>
    <lineage>
        <taxon>Eukaryota</taxon>
        <taxon>Metazoa</taxon>
        <taxon>Ecdysozoa</taxon>
        <taxon>Nematoda</taxon>
        <taxon>Enoplea</taxon>
        <taxon>Dorylaimia</taxon>
        <taxon>Trichinellida</taxon>
        <taxon>Trichinellidae</taxon>
        <taxon>Trichinella</taxon>
    </lineage>
</organism>
<gene>
    <name evidence="2" type="ORF">T05_9640</name>
</gene>
<reference evidence="2 3" key="1">
    <citation type="submission" date="2015-01" db="EMBL/GenBank/DDBJ databases">
        <title>Evolution of Trichinella species and genotypes.</title>
        <authorList>
            <person name="Korhonen P.K."/>
            <person name="Edoardo P."/>
            <person name="Giuseppe L.R."/>
            <person name="Gasser R.B."/>
        </authorList>
    </citation>
    <scope>NUCLEOTIDE SEQUENCE [LARGE SCALE GENOMIC DNA]</scope>
    <source>
        <strain evidence="2">ISS417</strain>
    </source>
</reference>
<dbReference type="Proteomes" id="UP000055048">
    <property type="component" value="Unassembled WGS sequence"/>
</dbReference>
<dbReference type="AlphaFoldDB" id="A0A0V0UJ07"/>
<name>A0A0V0UJ07_9BILA</name>
<feature type="region of interest" description="Disordered" evidence="1">
    <location>
        <begin position="1"/>
        <end position="163"/>
    </location>
</feature>
<protein>
    <submittedName>
        <fullName evidence="2">Uncharacterized protein</fullName>
    </submittedName>
</protein>
<keyword evidence="3" id="KW-1185">Reference proteome</keyword>
<evidence type="ECO:0000313" key="3">
    <source>
        <dbReference type="Proteomes" id="UP000055048"/>
    </source>
</evidence>
<feature type="compositionally biased region" description="Basic and acidic residues" evidence="1">
    <location>
        <begin position="40"/>
        <end position="51"/>
    </location>
</feature>
<sequence>MARKPQRAPADPGVEHAEDLATGGPRGQPVAEKPLITARPDCRALGDHMPEVGDPGYGRDAAAAGHPETEDPGDTGHHSQPAVGGLLERDQDAGKGTAAILLTPATGRRRGLVPGVPDVCGTGGPDKEAPGTHAALRSGPGKYRPRARAPEVLEGQQSPRTHV</sequence>
<proteinExistence type="predicted"/>
<evidence type="ECO:0000313" key="2">
    <source>
        <dbReference type="EMBL" id="KRX50659.1"/>
    </source>
</evidence>
<dbReference type="EMBL" id="JYDJ01000004">
    <property type="protein sequence ID" value="KRX50659.1"/>
    <property type="molecule type" value="Genomic_DNA"/>
</dbReference>